<name>A0ABU6QWT4_9FABA</name>
<organism evidence="2 3">
    <name type="scientific">Stylosanthes scabra</name>
    <dbReference type="NCBI Taxonomy" id="79078"/>
    <lineage>
        <taxon>Eukaryota</taxon>
        <taxon>Viridiplantae</taxon>
        <taxon>Streptophyta</taxon>
        <taxon>Embryophyta</taxon>
        <taxon>Tracheophyta</taxon>
        <taxon>Spermatophyta</taxon>
        <taxon>Magnoliopsida</taxon>
        <taxon>eudicotyledons</taxon>
        <taxon>Gunneridae</taxon>
        <taxon>Pentapetalae</taxon>
        <taxon>rosids</taxon>
        <taxon>fabids</taxon>
        <taxon>Fabales</taxon>
        <taxon>Fabaceae</taxon>
        <taxon>Papilionoideae</taxon>
        <taxon>50 kb inversion clade</taxon>
        <taxon>dalbergioids sensu lato</taxon>
        <taxon>Dalbergieae</taxon>
        <taxon>Pterocarpus clade</taxon>
        <taxon>Stylosanthes</taxon>
    </lineage>
</organism>
<comment type="caution">
    <text evidence="2">The sequence shown here is derived from an EMBL/GenBank/DDBJ whole genome shotgun (WGS) entry which is preliminary data.</text>
</comment>
<reference evidence="2 3" key="1">
    <citation type="journal article" date="2023" name="Plants (Basel)">
        <title>Bridging the Gap: Combining Genomics and Transcriptomics Approaches to Understand Stylosanthes scabra, an Orphan Legume from the Brazilian Caatinga.</title>
        <authorList>
            <person name="Ferreira-Neto J.R.C."/>
            <person name="da Silva M.D."/>
            <person name="Binneck E."/>
            <person name="de Melo N.F."/>
            <person name="da Silva R.H."/>
            <person name="de Melo A.L.T.M."/>
            <person name="Pandolfi V."/>
            <person name="Bustamante F.O."/>
            <person name="Brasileiro-Vidal A.C."/>
            <person name="Benko-Iseppon A.M."/>
        </authorList>
    </citation>
    <scope>NUCLEOTIDE SEQUENCE [LARGE SCALE GENOMIC DNA]</scope>
    <source>
        <tissue evidence="2">Leaves</tissue>
    </source>
</reference>
<evidence type="ECO:0000313" key="3">
    <source>
        <dbReference type="Proteomes" id="UP001341840"/>
    </source>
</evidence>
<keyword evidence="3" id="KW-1185">Reference proteome</keyword>
<gene>
    <name evidence="2" type="ORF">PIB30_096413</name>
</gene>
<dbReference type="EMBL" id="JASCZI010002284">
    <property type="protein sequence ID" value="MED6116038.1"/>
    <property type="molecule type" value="Genomic_DNA"/>
</dbReference>
<feature type="region of interest" description="Disordered" evidence="1">
    <location>
        <begin position="1"/>
        <end position="38"/>
    </location>
</feature>
<protein>
    <submittedName>
        <fullName evidence="2">Uncharacterized protein</fullName>
    </submittedName>
</protein>
<accession>A0ABU6QWT4</accession>
<dbReference type="Proteomes" id="UP001341840">
    <property type="component" value="Unassembled WGS sequence"/>
</dbReference>
<feature type="compositionally biased region" description="Basic and acidic residues" evidence="1">
    <location>
        <begin position="1"/>
        <end position="11"/>
    </location>
</feature>
<proteinExistence type="predicted"/>
<sequence>MSRLEQNDYEGRAVASPSEVEDVAENTPRSERGGLIRDWSSQLQSDVEKRRSKRVCHSLEDRSKEASLLRLIYGRIPVNRRKFDFIDLKTAYDFYNEQGEQEAKHLERNNRKMDLRPITHCGCDARAKVHVDHRTGRGPSSNQFDEKSGDTE</sequence>
<evidence type="ECO:0000256" key="1">
    <source>
        <dbReference type="SAM" id="MobiDB-lite"/>
    </source>
</evidence>
<feature type="region of interest" description="Disordered" evidence="1">
    <location>
        <begin position="129"/>
        <end position="152"/>
    </location>
</feature>
<evidence type="ECO:0000313" key="2">
    <source>
        <dbReference type="EMBL" id="MED6116038.1"/>
    </source>
</evidence>